<dbReference type="Proteomes" id="UP000655830">
    <property type="component" value="Unassembled WGS sequence"/>
</dbReference>
<evidence type="ECO:0000313" key="5">
    <source>
        <dbReference type="EMBL" id="MBC8578309.1"/>
    </source>
</evidence>
<evidence type="ECO:0000256" key="1">
    <source>
        <dbReference type="ARBA" id="ARBA00006611"/>
    </source>
</evidence>
<feature type="domain" description="Bacterial type II secretion system protein E" evidence="4">
    <location>
        <begin position="383"/>
        <end position="397"/>
    </location>
</feature>
<protein>
    <submittedName>
        <fullName evidence="5">Type II/IV secretion system protein</fullName>
    </submittedName>
</protein>
<dbReference type="SUPFAM" id="SSF52540">
    <property type="entry name" value="P-loop containing nucleoside triphosphate hydrolases"/>
    <property type="match status" value="1"/>
</dbReference>
<dbReference type="Pfam" id="PF00437">
    <property type="entry name" value="T2SSE"/>
    <property type="match status" value="1"/>
</dbReference>
<dbReference type="AlphaFoldDB" id="A0A926EEZ0"/>
<proteinExistence type="inferred from homology"/>
<dbReference type="EMBL" id="JACRSY010000002">
    <property type="protein sequence ID" value="MBC8578309.1"/>
    <property type="molecule type" value="Genomic_DNA"/>
</dbReference>
<evidence type="ECO:0000256" key="3">
    <source>
        <dbReference type="ARBA" id="ARBA00022840"/>
    </source>
</evidence>
<dbReference type="CDD" id="cd01129">
    <property type="entry name" value="PulE-GspE-like"/>
    <property type="match status" value="1"/>
</dbReference>
<dbReference type="Gene3D" id="3.40.50.300">
    <property type="entry name" value="P-loop containing nucleotide triphosphate hydrolases"/>
    <property type="match status" value="1"/>
</dbReference>
<dbReference type="GO" id="GO:0005886">
    <property type="term" value="C:plasma membrane"/>
    <property type="evidence" value="ECO:0007669"/>
    <property type="project" value="TreeGrafter"/>
</dbReference>
<dbReference type="FunFam" id="3.40.50.300:FF:000398">
    <property type="entry name" value="Type IV pilus assembly ATPase PilB"/>
    <property type="match status" value="1"/>
</dbReference>
<comment type="caution">
    <text evidence="5">The sequence shown here is derived from an EMBL/GenBank/DDBJ whole genome shotgun (WGS) entry which is preliminary data.</text>
</comment>
<dbReference type="Pfam" id="PF05157">
    <property type="entry name" value="MshEN"/>
    <property type="match status" value="1"/>
</dbReference>
<keyword evidence="3" id="KW-0067">ATP-binding</keyword>
<sequence length="563" mass="63701">MNQDLRIEEILVADKLITRNQLEEAIKLQQKFDLNRPIKDWLVSLDYVTDKEITQSLARYFRIPYKSLKRCPIDQEVINLLDEKVVRKYEVVPIERNAHILTVGMTNPLNLYALEEIRLLTHLEVKAVMCTKADIEDVIKYYYSGRQAFMAVEQLKQESSINKLPKVDVYNKTDEEIKNAPIIKVVNGIVEQGLKLGASDIHIEPGREQTRVRMRIDGVLYEKITIHKSSHSDLITRIKIMANINIAEKRIPQDGRFEFIKNGEKVDVRVSVLPTIHGEKAVLRILNVQDNTITTIDQLGLSVSDKKLFNQIIQSPNGIILVTGPTGSGKSTTLYTILSERNQGIDNIITLEDPVEKEIVGINQVQINPKAGLTFASGLRSVLRQDPDVIMLGEIRDAETAAIATRAAVTGHLVFSTLHTNDAASTIVRLIDMGVEPYMVSASLVGVIAQRLVRKICPYCKKNYMSTVEEMKKLNLVEPKRLYRAEGCQTCGFTGYKGRTALYEIIHVNSHVKQMINEGKKVEQIREYARTQGTTLLHDNMKQLVLEGSTTMEELMKISYSMD</sequence>
<evidence type="ECO:0000313" key="6">
    <source>
        <dbReference type="Proteomes" id="UP000655830"/>
    </source>
</evidence>
<organism evidence="5 6">
    <name type="scientific">Zhenhengia yiwuensis</name>
    <dbReference type="NCBI Taxonomy" id="2763666"/>
    <lineage>
        <taxon>Bacteria</taxon>
        <taxon>Bacillati</taxon>
        <taxon>Bacillota</taxon>
        <taxon>Clostridia</taxon>
        <taxon>Lachnospirales</taxon>
        <taxon>Lachnospiraceae</taxon>
        <taxon>Zhenhengia</taxon>
    </lineage>
</organism>
<dbReference type="SUPFAM" id="SSF160246">
    <property type="entry name" value="EspE N-terminal domain-like"/>
    <property type="match status" value="1"/>
</dbReference>
<dbReference type="PROSITE" id="PS00662">
    <property type="entry name" value="T2SP_E"/>
    <property type="match status" value="1"/>
</dbReference>
<dbReference type="GO" id="GO:0005524">
    <property type="term" value="F:ATP binding"/>
    <property type="evidence" value="ECO:0007669"/>
    <property type="project" value="UniProtKB-KW"/>
</dbReference>
<reference evidence="5" key="1">
    <citation type="submission" date="2020-08" db="EMBL/GenBank/DDBJ databases">
        <title>Genome public.</title>
        <authorList>
            <person name="Liu C."/>
            <person name="Sun Q."/>
        </authorList>
    </citation>
    <scope>NUCLEOTIDE SEQUENCE</scope>
    <source>
        <strain evidence="5">NSJ-12</strain>
    </source>
</reference>
<dbReference type="PANTHER" id="PTHR30258:SF1">
    <property type="entry name" value="PROTEIN TRANSPORT PROTEIN HOFB HOMOLOG"/>
    <property type="match status" value="1"/>
</dbReference>
<dbReference type="SMART" id="SM00382">
    <property type="entry name" value="AAA"/>
    <property type="match status" value="1"/>
</dbReference>
<dbReference type="PANTHER" id="PTHR30258">
    <property type="entry name" value="TYPE II SECRETION SYSTEM PROTEIN GSPE-RELATED"/>
    <property type="match status" value="1"/>
</dbReference>
<keyword evidence="2" id="KW-0547">Nucleotide-binding</keyword>
<evidence type="ECO:0000256" key="2">
    <source>
        <dbReference type="ARBA" id="ARBA00022741"/>
    </source>
</evidence>
<dbReference type="FunFam" id="3.30.300.160:FF:000002">
    <property type="entry name" value="Type II secretion system protein E"/>
    <property type="match status" value="1"/>
</dbReference>
<dbReference type="InterPro" id="IPR003593">
    <property type="entry name" value="AAA+_ATPase"/>
</dbReference>
<dbReference type="Gene3D" id="3.30.450.90">
    <property type="match status" value="1"/>
</dbReference>
<keyword evidence="6" id="KW-1185">Reference proteome</keyword>
<dbReference type="GO" id="GO:0016887">
    <property type="term" value="F:ATP hydrolysis activity"/>
    <property type="evidence" value="ECO:0007669"/>
    <property type="project" value="TreeGrafter"/>
</dbReference>
<dbReference type="RefSeq" id="WP_249331328.1">
    <property type="nucleotide sequence ID" value="NZ_JACRSY010000002.1"/>
</dbReference>
<gene>
    <name evidence="5" type="ORF">H8718_01965</name>
</gene>
<dbReference type="Gene3D" id="3.30.300.160">
    <property type="entry name" value="Type II secretion system, protein E, N-terminal domain"/>
    <property type="match status" value="1"/>
</dbReference>
<comment type="similarity">
    <text evidence="1">Belongs to the GSP E family.</text>
</comment>
<dbReference type="InterPro" id="IPR027417">
    <property type="entry name" value="P-loop_NTPase"/>
</dbReference>
<dbReference type="InterPro" id="IPR007831">
    <property type="entry name" value="T2SS_GspE_N"/>
</dbReference>
<dbReference type="InterPro" id="IPR001482">
    <property type="entry name" value="T2SS/T4SS_dom"/>
</dbReference>
<accession>A0A926EEZ0</accession>
<evidence type="ECO:0000259" key="4">
    <source>
        <dbReference type="PROSITE" id="PS00662"/>
    </source>
</evidence>
<dbReference type="InterPro" id="IPR037257">
    <property type="entry name" value="T2SS_E_N_sf"/>
</dbReference>
<dbReference type="FunFam" id="3.30.450.90:FF:000001">
    <property type="entry name" value="Type II secretion system ATPase GspE"/>
    <property type="match status" value="1"/>
</dbReference>
<name>A0A926EEZ0_9FIRM</name>